<sequence>MLLLSVLAVAVTALSAKDPHLAVSAASEHSVPTVSGPNVEGRDVLMRHDESPLTWPIQQQVMYQTFSHAVVKTLNDYLESHPEFEAKCLPQADCSLAVAGIQDEVGNVMRTSRTSMKLDKQCDNTCFIKQLDQGSSRVARNALIRIALIRKAIMGSSILDDEDAAKRIATFSSMMTKPHFGEHSEEKFKDALKHYKALVHTPTIGSNQIPHNTTFLEELLYFQTCTGDEFLCSTHEILLTHTVALLHAGMAPGVLHERSILREILVAANRGTLSKPGQSWAGLEMINHDVFEDGNWMPEARRAVDEITESMDLQTRAVADMSTTAFYYTESFNALIGRMVTVTLIMDTHGTFALDPALYEQGYRVYFNFFGGHPFVRLSGSLKPTTGATWQYLRPEADTVAKRSVVGNGTDPNTTASITANNTANNTANGTVILNQPAAGTRLIMPVNEAAPLRGSLRGKDMPAFYPTDDRHNPKRVAFQIRSGGKAGEHMDSLGRPIMRASPMDSGEHAPVMVSGDSLPVRDSPFLQMYYSLPLPKGCNATDCQQPKKPFDVNDPSAGYQESDGPVGAEEAFVTAVRVQPEFLFKTSHGFSWGQALYVIDGSPLAKNLKDKAVKDQVKNWVREKVRELTGEAKRLEAEDFAKAQELIREAEKIETAKLAEAEKLMRESNLSKGGKLLNGDAVHPGGKSIKGDPNGKQVEFEETTKHTLDSDSMRTLPDEAPSYAENARVWEEMAKPWRWLPEDVQKHVKLSREKAIQNAKEAGYEPQKPPTGNPGEGGPPGVDGGGDPVSPPPGGEPNPLPEALPEVLPEIGAPADAIAADVAAGEAAEVASFVSTIASESVEEGAVVAGSLGEMMGGALAGLIGEVSAVLGPIGWAVTGAMLLVTVIEMLEDEERCPHPARFTSTWDAAAQSMTDYQLPCSSVPSGMQMGDPTQRSKFFDLFYLGNPLMHSMIVPATETTEGDTIAQRTPTTFDTSTITGLTVVNNATWIVIATNSSIQLAPLPPAATVTVLIDTGGGPASPANNSATSTSTKPIPCPTTHYPHGFVGTRVAPAPCPVQTPYECTDDWFHTHVNKHLPDDVRFPNYCSSGDATGHYRAEEKGCLPDFWLEADGHHERKKRDKCKDAFLDTPNQPVYSG</sequence>
<evidence type="ECO:0000256" key="2">
    <source>
        <dbReference type="SAM" id="SignalP"/>
    </source>
</evidence>
<name>A0A0F4GLS3_9PEZI</name>
<feature type="region of interest" description="Disordered" evidence="1">
    <location>
        <begin position="673"/>
        <end position="697"/>
    </location>
</feature>
<reference evidence="3 4" key="1">
    <citation type="submission" date="2015-03" db="EMBL/GenBank/DDBJ databases">
        <title>RNA-seq based gene annotation and comparative genomics of four Zymoseptoria species reveal species-specific pathogenicity related genes and transposable element activity.</title>
        <authorList>
            <person name="Grandaubert J."/>
            <person name="Bhattacharyya A."/>
            <person name="Stukenbrock E.H."/>
        </authorList>
    </citation>
    <scope>NUCLEOTIDE SEQUENCE [LARGE SCALE GENOMIC DNA]</scope>
    <source>
        <strain evidence="3 4">Zb18110</strain>
    </source>
</reference>
<accession>A0A0F4GLS3</accession>
<feature type="region of interest" description="Disordered" evidence="1">
    <location>
        <begin position="760"/>
        <end position="806"/>
    </location>
</feature>
<dbReference type="AlphaFoldDB" id="A0A0F4GLS3"/>
<evidence type="ECO:0000313" key="4">
    <source>
        <dbReference type="Proteomes" id="UP000033647"/>
    </source>
</evidence>
<keyword evidence="4" id="KW-1185">Reference proteome</keyword>
<proteinExistence type="predicted"/>
<evidence type="ECO:0000313" key="3">
    <source>
        <dbReference type="EMBL" id="KJX98193.1"/>
    </source>
</evidence>
<feature type="compositionally biased region" description="Gly residues" evidence="1">
    <location>
        <begin position="775"/>
        <end position="788"/>
    </location>
</feature>
<evidence type="ECO:0000256" key="1">
    <source>
        <dbReference type="SAM" id="MobiDB-lite"/>
    </source>
</evidence>
<organism evidence="3 4">
    <name type="scientific">Zymoseptoria brevis</name>
    <dbReference type="NCBI Taxonomy" id="1047168"/>
    <lineage>
        <taxon>Eukaryota</taxon>
        <taxon>Fungi</taxon>
        <taxon>Dikarya</taxon>
        <taxon>Ascomycota</taxon>
        <taxon>Pezizomycotina</taxon>
        <taxon>Dothideomycetes</taxon>
        <taxon>Dothideomycetidae</taxon>
        <taxon>Mycosphaerellales</taxon>
        <taxon>Mycosphaerellaceae</taxon>
        <taxon>Zymoseptoria</taxon>
    </lineage>
</organism>
<dbReference type="STRING" id="1047168.A0A0F4GLS3"/>
<dbReference type="OrthoDB" id="3633855at2759"/>
<comment type="caution">
    <text evidence="3">The sequence shown here is derived from an EMBL/GenBank/DDBJ whole genome shotgun (WGS) entry which is preliminary data.</text>
</comment>
<feature type="chain" id="PRO_5002468644" evidence="2">
    <location>
        <begin position="17"/>
        <end position="1140"/>
    </location>
</feature>
<gene>
    <name evidence="3" type="ORF">TI39_contig428g00009</name>
</gene>
<dbReference type="EMBL" id="LAFY01000420">
    <property type="protein sequence ID" value="KJX98193.1"/>
    <property type="molecule type" value="Genomic_DNA"/>
</dbReference>
<dbReference type="Proteomes" id="UP000033647">
    <property type="component" value="Unassembled WGS sequence"/>
</dbReference>
<keyword evidence="2" id="KW-0732">Signal</keyword>
<protein>
    <submittedName>
        <fullName evidence="3">Uncharacterized protein</fullName>
    </submittedName>
</protein>
<feature type="compositionally biased region" description="Pro residues" evidence="1">
    <location>
        <begin position="790"/>
        <end position="803"/>
    </location>
</feature>
<feature type="signal peptide" evidence="2">
    <location>
        <begin position="1"/>
        <end position="16"/>
    </location>
</feature>